<dbReference type="RefSeq" id="WP_097441114.1">
    <property type="nucleotide sequence ID" value="NZ_KZ300477.1"/>
</dbReference>
<dbReference type="Proteomes" id="UP000219559">
    <property type="component" value="Unassembled WGS sequence"/>
</dbReference>
<organism evidence="1 2">
    <name type="scientific">Sediminicola luteus</name>
    <dbReference type="NCBI Taxonomy" id="319238"/>
    <lineage>
        <taxon>Bacteria</taxon>
        <taxon>Pseudomonadati</taxon>
        <taxon>Bacteroidota</taxon>
        <taxon>Flavobacteriia</taxon>
        <taxon>Flavobacteriales</taxon>
        <taxon>Flavobacteriaceae</taxon>
        <taxon>Sediminicola</taxon>
    </lineage>
</organism>
<keyword evidence="2" id="KW-1185">Reference proteome</keyword>
<accession>A0A2A4G5I3</accession>
<dbReference type="Pfam" id="PF13595">
    <property type="entry name" value="DUF4138"/>
    <property type="match status" value="1"/>
</dbReference>
<evidence type="ECO:0000313" key="2">
    <source>
        <dbReference type="Proteomes" id="UP000219559"/>
    </source>
</evidence>
<dbReference type="AlphaFoldDB" id="A0A2A4G5I3"/>
<dbReference type="EMBL" id="NBWU01000007">
    <property type="protein sequence ID" value="PCE63005.1"/>
    <property type="molecule type" value="Genomic_DNA"/>
</dbReference>
<evidence type="ECO:0008006" key="3">
    <source>
        <dbReference type="Google" id="ProtNLM"/>
    </source>
</evidence>
<proteinExistence type="predicted"/>
<comment type="caution">
    <text evidence="1">The sequence shown here is derived from an EMBL/GenBank/DDBJ whole genome shotgun (WGS) entry which is preliminary data.</text>
</comment>
<dbReference type="InterPro" id="IPR022298">
    <property type="entry name" value="Conjug_transposon_TraN"/>
</dbReference>
<dbReference type="OrthoDB" id="1451423at2"/>
<reference evidence="1 2" key="1">
    <citation type="submission" date="2017-04" db="EMBL/GenBank/DDBJ databases">
        <title>A new member of the family Flavobacteriaceae isolated from ascidians.</title>
        <authorList>
            <person name="Chen L."/>
        </authorList>
    </citation>
    <scope>NUCLEOTIDE SEQUENCE [LARGE SCALE GENOMIC DNA]</scope>
    <source>
        <strain evidence="1 2">HQA918</strain>
    </source>
</reference>
<name>A0A2A4G5I3_9FLAO</name>
<gene>
    <name evidence="1" type="ORF">B7P33_17170</name>
</gene>
<evidence type="ECO:0000313" key="1">
    <source>
        <dbReference type="EMBL" id="PCE63005.1"/>
    </source>
</evidence>
<protein>
    <recommendedName>
        <fullName evidence="3">DUF4138 domain-containing protein</fullName>
    </recommendedName>
</protein>
<sequence length="281" mass="31375">MDKMRIFAMVYIMSLSGLFSQEKVLDTIYANRDMMVGVSFGSPIMGATCSTARFSFDFDGKTPQTMGFLRADKGAMGNLWVRTKDGSIYCLVLGYMGSLERLHYVIASESAVIPSSSRDPERGVESPEKVLVTKGKGMSGGPDLTTLEKNCQALLRLPERLDLGDRNGGFSFKVTNWVYGQGLVYLQISVSNRSGVDFVWEQLKLFRSARKVVRRAITQDTEIVPIYIHGQPKTIGQGGEARVVLVLPRFVMGKGESMRLDLWEPHGRRLTVKLRAPHFTY</sequence>